<comment type="caution">
    <text evidence="1">The sequence shown here is derived from an EMBL/GenBank/DDBJ whole genome shotgun (WGS) entry which is preliminary data.</text>
</comment>
<proteinExistence type="predicted"/>
<reference evidence="1 2" key="1">
    <citation type="submission" date="2018-10" db="EMBL/GenBank/DDBJ databases">
        <title>Natrarchaeobius chitinivorans gen. nov., sp. nov., and Natrarchaeobius haloalkaliphilus sp. nov., alkaliphilic, chitin-utilizing haloarchaea from hypersaline alkaline lakes.</title>
        <authorList>
            <person name="Sorokin D.Y."/>
            <person name="Elcheninov A.G."/>
            <person name="Kostrikina N.A."/>
            <person name="Bale N.J."/>
            <person name="Sinninghe Damste J.S."/>
            <person name="Khijniak T.V."/>
            <person name="Kublanov I.V."/>
            <person name="Toshchakov S.V."/>
        </authorList>
    </citation>
    <scope>NUCLEOTIDE SEQUENCE [LARGE SCALE GENOMIC DNA]</scope>
    <source>
        <strain evidence="1 2">AArcht4T</strain>
    </source>
</reference>
<dbReference type="PROSITE" id="PS51257">
    <property type="entry name" value="PROKAR_LIPOPROTEIN"/>
    <property type="match status" value="1"/>
</dbReference>
<gene>
    <name evidence="1" type="ORF">EA473_20605</name>
</gene>
<dbReference type="AlphaFoldDB" id="A0A3N6P043"/>
<evidence type="ECO:0000313" key="2">
    <source>
        <dbReference type="Proteomes" id="UP000282323"/>
    </source>
</evidence>
<accession>A0A3N6P043</accession>
<protein>
    <submittedName>
        <fullName evidence="1">Uncharacterized protein</fullName>
    </submittedName>
</protein>
<dbReference type="EMBL" id="REGA01000025">
    <property type="protein sequence ID" value="RQG90709.1"/>
    <property type="molecule type" value="Genomic_DNA"/>
</dbReference>
<dbReference type="Proteomes" id="UP000282323">
    <property type="component" value="Unassembled WGS sequence"/>
</dbReference>
<evidence type="ECO:0000313" key="1">
    <source>
        <dbReference type="EMBL" id="RQG90709.1"/>
    </source>
</evidence>
<name>A0A3N6P043_NATCH</name>
<sequence length="257" mass="27585">MKYVGNGDLDRRTVLASIGTGTTGFAGCLGALDDSTDCEPSEEETTFDDAMALVDEPGMTAPRISVRGTIVALPTRGLLLEDPTGVARITTGLEYEFDMERLDLGDCVSADVSLNKRSTWDNQMPIVSVRRDHFEKVGTTENAATSRFDDASPPDASFEIDFDSEFGSSTSTVTLTHDGGEPVDAADLFVCHGPEREDARRPTLDQTTTDSWADLAGSTADVTRGDAVSIELTDDTNGTLLWQSGTGWNKQLRGFAV</sequence>
<organism evidence="1 2">
    <name type="scientific">Natrarchaeobius chitinivorans</name>
    <dbReference type="NCBI Taxonomy" id="1679083"/>
    <lineage>
        <taxon>Archaea</taxon>
        <taxon>Methanobacteriati</taxon>
        <taxon>Methanobacteriota</taxon>
        <taxon>Stenosarchaea group</taxon>
        <taxon>Halobacteria</taxon>
        <taxon>Halobacteriales</taxon>
        <taxon>Natrialbaceae</taxon>
        <taxon>Natrarchaeobius</taxon>
    </lineage>
</organism>
<keyword evidence="2" id="KW-1185">Reference proteome</keyword>